<sequence length="203" mass="22672">MAQFLETRNWPFRGNTSDIYDNEKSLDIFATHQAVPPKFRRKPYFQPNQDQIATLGKEKVEALPDTSPEKENKATMSEGSAKPPAPAPEKRKRGRPPKTSSALITNQGFEGTLAPEKRRRGRPRKRSRTPLDTATAEGHEAHPGLIPAPERREAGNPRKSIRLKLKAITTQGPERHPSPAPKSTSEGDLKNPQLTSEHRPQPQ</sequence>
<feature type="compositionally biased region" description="Polar residues" evidence="1">
    <location>
        <begin position="99"/>
        <end position="109"/>
    </location>
</feature>
<evidence type="ECO:0000313" key="3">
    <source>
        <dbReference type="Proteomes" id="UP000308199"/>
    </source>
</evidence>
<protein>
    <submittedName>
        <fullName evidence="2">Uncharacterized protein</fullName>
    </submittedName>
</protein>
<dbReference type="PRINTS" id="PR00929">
    <property type="entry name" value="ATHOOK"/>
</dbReference>
<organism evidence="2 3">
    <name type="scientific">Phellinidium pouzarii</name>
    <dbReference type="NCBI Taxonomy" id="167371"/>
    <lineage>
        <taxon>Eukaryota</taxon>
        <taxon>Fungi</taxon>
        <taxon>Dikarya</taxon>
        <taxon>Basidiomycota</taxon>
        <taxon>Agaricomycotina</taxon>
        <taxon>Agaricomycetes</taxon>
        <taxon>Hymenochaetales</taxon>
        <taxon>Hymenochaetaceae</taxon>
        <taxon>Phellinidium</taxon>
    </lineage>
</organism>
<feature type="compositionally biased region" description="Basic residues" evidence="1">
    <location>
        <begin position="117"/>
        <end position="128"/>
    </location>
</feature>
<dbReference type="InterPro" id="IPR017956">
    <property type="entry name" value="AT_hook_DNA-bd_motif"/>
</dbReference>
<dbReference type="GO" id="GO:0003677">
    <property type="term" value="F:DNA binding"/>
    <property type="evidence" value="ECO:0007669"/>
    <property type="project" value="InterPro"/>
</dbReference>
<dbReference type="EMBL" id="SGPK01000199">
    <property type="protein sequence ID" value="THH06385.1"/>
    <property type="molecule type" value="Genomic_DNA"/>
</dbReference>
<reference evidence="2 3" key="1">
    <citation type="submission" date="2019-02" db="EMBL/GenBank/DDBJ databases">
        <title>Genome sequencing of the rare red list fungi Phellinidium pouzarii.</title>
        <authorList>
            <person name="Buettner E."/>
            <person name="Kellner H."/>
        </authorList>
    </citation>
    <scope>NUCLEOTIDE SEQUENCE [LARGE SCALE GENOMIC DNA]</scope>
    <source>
        <strain evidence="2 3">DSM 108285</strain>
    </source>
</reference>
<comment type="caution">
    <text evidence="2">The sequence shown here is derived from an EMBL/GenBank/DDBJ whole genome shotgun (WGS) entry which is preliminary data.</text>
</comment>
<dbReference type="SMART" id="SM00384">
    <property type="entry name" value="AT_hook"/>
    <property type="match status" value="2"/>
</dbReference>
<accession>A0A4S4L4V5</accession>
<gene>
    <name evidence="2" type="ORF">EW145_g4125</name>
</gene>
<evidence type="ECO:0000256" key="1">
    <source>
        <dbReference type="SAM" id="MobiDB-lite"/>
    </source>
</evidence>
<feature type="region of interest" description="Disordered" evidence="1">
    <location>
        <begin position="38"/>
        <end position="203"/>
    </location>
</feature>
<name>A0A4S4L4V5_9AGAM</name>
<evidence type="ECO:0000313" key="2">
    <source>
        <dbReference type="EMBL" id="THH06385.1"/>
    </source>
</evidence>
<proteinExistence type="predicted"/>
<feature type="compositionally biased region" description="Basic and acidic residues" evidence="1">
    <location>
        <begin position="56"/>
        <end position="73"/>
    </location>
</feature>
<keyword evidence="3" id="KW-1185">Reference proteome</keyword>
<dbReference type="AlphaFoldDB" id="A0A4S4L4V5"/>
<dbReference type="Proteomes" id="UP000308199">
    <property type="component" value="Unassembled WGS sequence"/>
</dbReference>